<dbReference type="OrthoDB" id="1915767at2759"/>
<dbReference type="InterPro" id="IPR000001">
    <property type="entry name" value="Kringle"/>
</dbReference>
<dbReference type="InterPro" id="IPR050759">
    <property type="entry name" value="Serine_protease_kringle"/>
</dbReference>
<keyword evidence="6" id="KW-1185">Reference proteome</keyword>
<comment type="caution">
    <text evidence="3">Lacks conserved residue(s) required for the propagation of feature annotation.</text>
</comment>
<dbReference type="InterPro" id="IPR038178">
    <property type="entry name" value="Kringle_sf"/>
</dbReference>
<feature type="domain" description="Kringle" evidence="4">
    <location>
        <begin position="11"/>
        <end position="93"/>
    </location>
</feature>
<accession>A0A7R9A681</accession>
<dbReference type="InterPro" id="IPR018056">
    <property type="entry name" value="Kringle_CS"/>
</dbReference>
<protein>
    <recommendedName>
        <fullName evidence="4">Kringle domain-containing protein</fullName>
    </recommendedName>
</protein>
<dbReference type="SMART" id="SM00130">
    <property type="entry name" value="KR"/>
    <property type="match status" value="3"/>
</dbReference>
<dbReference type="PRINTS" id="PR00018">
    <property type="entry name" value="KRINGLE"/>
</dbReference>
<evidence type="ECO:0000256" key="3">
    <source>
        <dbReference type="PROSITE-ProRule" id="PRU00121"/>
    </source>
</evidence>
<sequence length="320" mass="36776">MGVPECKLSQKGGEYVGVKDRTISGFDCSPWLDLDRNQEDMMRWAREGSFPDEVTNSHKFCRNPNGNPGGPWCSIKDSRMPDLKWEYCDVLFCDFDDSRGGSEFAHQSASNGEVMQPNYKECRLTETGKEYIGDEYKTETGTECINWNDVMERGFPSSSFLFSHLPYQDRQLPGPPHKIENFLSIWINGQEMGSKRNPCRNYDSKERPWCFVSLVNSAWEYCDIPFCRGAKEPAECKYTDGGREYLGLKNVTRTGKKCQPWLSQTPNEHSTILYLPVFPDPGMDSQHNYCRNPDLRKSGPWCYNGEGTNPEWEYCDIPIC</sequence>
<evidence type="ECO:0000313" key="6">
    <source>
        <dbReference type="Proteomes" id="UP000677054"/>
    </source>
</evidence>
<dbReference type="PANTHER" id="PTHR24261">
    <property type="entry name" value="PLASMINOGEN-RELATED"/>
    <property type="match status" value="1"/>
</dbReference>
<dbReference type="Gene3D" id="2.40.20.10">
    <property type="entry name" value="Plasminogen Kringle 4"/>
    <property type="match status" value="3"/>
</dbReference>
<dbReference type="CDD" id="cd00108">
    <property type="entry name" value="KR"/>
    <property type="match status" value="1"/>
</dbReference>
<dbReference type="InterPro" id="IPR013806">
    <property type="entry name" value="Kringle-like"/>
</dbReference>
<evidence type="ECO:0000259" key="4">
    <source>
        <dbReference type="PROSITE" id="PS50070"/>
    </source>
</evidence>
<keyword evidence="1 3" id="KW-0420">Kringle</keyword>
<evidence type="ECO:0000256" key="2">
    <source>
        <dbReference type="ARBA" id="ARBA00023157"/>
    </source>
</evidence>
<dbReference type="AlphaFoldDB" id="A0A7R9A681"/>
<dbReference type="EMBL" id="LR901157">
    <property type="protein sequence ID" value="CAD7247935.1"/>
    <property type="molecule type" value="Genomic_DNA"/>
</dbReference>
<dbReference type="Proteomes" id="UP000677054">
    <property type="component" value="Unassembled WGS sequence"/>
</dbReference>
<dbReference type="SUPFAM" id="SSF57440">
    <property type="entry name" value="Kringle-like"/>
    <property type="match status" value="3"/>
</dbReference>
<keyword evidence="2 3" id="KW-1015">Disulfide bond</keyword>
<name>A0A7R9A681_9CRUS</name>
<proteinExistence type="predicted"/>
<feature type="domain" description="Kringle" evidence="4">
    <location>
        <begin position="128"/>
        <end position="227"/>
    </location>
</feature>
<reference evidence="5" key="1">
    <citation type="submission" date="2020-11" db="EMBL/GenBank/DDBJ databases">
        <authorList>
            <person name="Tran Van P."/>
        </authorList>
    </citation>
    <scope>NUCLEOTIDE SEQUENCE</scope>
</reference>
<evidence type="ECO:0000313" key="5">
    <source>
        <dbReference type="EMBL" id="CAD7247935.1"/>
    </source>
</evidence>
<dbReference type="PROSITE" id="PS00021">
    <property type="entry name" value="KRINGLE_1"/>
    <property type="match status" value="2"/>
</dbReference>
<dbReference type="PROSITE" id="PS50070">
    <property type="entry name" value="KRINGLE_2"/>
    <property type="match status" value="3"/>
</dbReference>
<dbReference type="InterPro" id="IPR058845">
    <property type="entry name" value="Kringle_2"/>
</dbReference>
<dbReference type="EMBL" id="CAJPEV010001640">
    <property type="protein sequence ID" value="CAG0893652.1"/>
    <property type="molecule type" value="Genomic_DNA"/>
</dbReference>
<gene>
    <name evidence="5" type="ORF">DSTB1V02_LOCUS7759</name>
</gene>
<dbReference type="Pfam" id="PF25866">
    <property type="entry name" value="Kringle_2"/>
    <property type="match status" value="1"/>
</dbReference>
<dbReference type="PANTHER" id="PTHR24261:SF7">
    <property type="entry name" value="KRINGLE DOMAIN-CONTAINING PROTEIN"/>
    <property type="match status" value="1"/>
</dbReference>
<evidence type="ECO:0000256" key="1">
    <source>
        <dbReference type="ARBA" id="ARBA00022572"/>
    </source>
</evidence>
<feature type="domain" description="Kringle" evidence="4">
    <location>
        <begin position="238"/>
        <end position="320"/>
    </location>
</feature>
<organism evidence="5">
    <name type="scientific">Darwinula stevensoni</name>
    <dbReference type="NCBI Taxonomy" id="69355"/>
    <lineage>
        <taxon>Eukaryota</taxon>
        <taxon>Metazoa</taxon>
        <taxon>Ecdysozoa</taxon>
        <taxon>Arthropoda</taxon>
        <taxon>Crustacea</taxon>
        <taxon>Oligostraca</taxon>
        <taxon>Ostracoda</taxon>
        <taxon>Podocopa</taxon>
        <taxon>Podocopida</taxon>
        <taxon>Darwinulocopina</taxon>
        <taxon>Darwinuloidea</taxon>
        <taxon>Darwinulidae</taxon>
        <taxon>Darwinula</taxon>
    </lineage>
</organism>
<feature type="disulfide bond" evidence="3">
    <location>
        <begin position="199"/>
        <end position="222"/>
    </location>
</feature>
<dbReference type="Pfam" id="PF00051">
    <property type="entry name" value="Kringle"/>
    <property type="match status" value="2"/>
</dbReference>